<keyword evidence="1 3" id="KW-0378">Hydrolase</keyword>
<dbReference type="AlphaFoldDB" id="F5XMA9"/>
<evidence type="ECO:0000313" key="4">
    <source>
        <dbReference type="EMBL" id="BAK36366.1"/>
    </source>
</evidence>
<dbReference type="GO" id="GO:0046872">
    <property type="term" value="F:metal ion binding"/>
    <property type="evidence" value="ECO:0007669"/>
    <property type="project" value="UniProtKB-KW"/>
</dbReference>
<dbReference type="STRING" id="1032480.MLP_33520"/>
<comment type="cofactor">
    <cofactor evidence="3">
        <name>Mg(2+)</name>
        <dbReference type="ChEBI" id="CHEBI:18420"/>
    </cofactor>
</comment>
<dbReference type="eggNOG" id="COG1877">
    <property type="taxonomic scope" value="Bacteria"/>
</dbReference>
<name>F5XMA9_MICPN</name>
<comment type="catalytic activity">
    <reaction evidence="3">
        <text>alpha,alpha-trehalose 6-phosphate + H2O = alpha,alpha-trehalose + phosphate</text>
        <dbReference type="Rhea" id="RHEA:23420"/>
        <dbReference type="ChEBI" id="CHEBI:15377"/>
        <dbReference type="ChEBI" id="CHEBI:16551"/>
        <dbReference type="ChEBI" id="CHEBI:43474"/>
        <dbReference type="ChEBI" id="CHEBI:58429"/>
        <dbReference type="EC" id="3.1.3.12"/>
    </reaction>
</comment>
<dbReference type="EC" id="3.1.3.12" evidence="3"/>
<reference evidence="4 5" key="1">
    <citation type="submission" date="2011-05" db="EMBL/GenBank/DDBJ databases">
        <title>Whole genome sequence of Microlunatus phosphovorus NM-1.</title>
        <authorList>
            <person name="Hosoyama A."/>
            <person name="Sasaki K."/>
            <person name="Harada T."/>
            <person name="Igarashi R."/>
            <person name="Kawakoshi A."/>
            <person name="Sasagawa M."/>
            <person name="Fukada J."/>
            <person name="Nakamura S."/>
            <person name="Katano Y."/>
            <person name="Hanada S."/>
            <person name="Kamagata Y."/>
            <person name="Nakamura N."/>
            <person name="Yamazaki S."/>
            <person name="Fujita N."/>
        </authorList>
    </citation>
    <scope>NUCLEOTIDE SEQUENCE [LARGE SCALE GENOMIC DNA]</scope>
    <source>
        <strain evidence="5">ATCC 700054 / DSM 10555 / JCM 9379 / NBRC 101784 / NCIMB 13414 / VKM Ac-1990 / NM-1</strain>
    </source>
</reference>
<dbReference type="KEGG" id="mph:MLP_33520"/>
<proteinExistence type="inferred from homology"/>
<dbReference type="HOGENOM" id="CLU_037265_2_1_11"/>
<comment type="function">
    <text evidence="2 3">Removes the phosphate from trehalose 6-phosphate to produce free trehalose.</text>
</comment>
<dbReference type="OrthoDB" id="9816160at2"/>
<dbReference type="Proteomes" id="UP000007947">
    <property type="component" value="Chromosome"/>
</dbReference>
<dbReference type="GO" id="GO:0004805">
    <property type="term" value="F:trehalose-phosphatase activity"/>
    <property type="evidence" value="ECO:0007669"/>
    <property type="project" value="UniProtKB-EC"/>
</dbReference>
<dbReference type="UniPathway" id="UPA00299"/>
<comment type="similarity">
    <text evidence="3">Belongs to the trehalose phosphatase family.</text>
</comment>
<dbReference type="Pfam" id="PF02358">
    <property type="entry name" value="Trehalose_PPase"/>
    <property type="match status" value="1"/>
</dbReference>
<dbReference type="Gene3D" id="3.30.70.1020">
    <property type="entry name" value="Trehalose-6-phosphate phosphatase related protein, domain 2"/>
    <property type="match status" value="1"/>
</dbReference>
<keyword evidence="3" id="KW-0460">Magnesium</keyword>
<dbReference type="GO" id="GO:0005992">
    <property type="term" value="P:trehalose biosynthetic process"/>
    <property type="evidence" value="ECO:0007669"/>
    <property type="project" value="UniProtKB-UniPathway"/>
</dbReference>
<keyword evidence="5" id="KW-1185">Reference proteome</keyword>
<protein>
    <recommendedName>
        <fullName evidence="3">Trehalose 6-phosphate phosphatase</fullName>
        <ecNumber evidence="3">3.1.3.12</ecNumber>
    </recommendedName>
</protein>
<dbReference type="Gene3D" id="3.40.50.1000">
    <property type="entry name" value="HAD superfamily/HAD-like"/>
    <property type="match status" value="1"/>
</dbReference>
<dbReference type="InterPro" id="IPR003337">
    <property type="entry name" value="Trehalose_PPase"/>
</dbReference>
<gene>
    <name evidence="4" type="primary">otsB</name>
    <name evidence="4" type="ordered locus">MLP_33520</name>
</gene>
<dbReference type="PANTHER" id="PTHR43768:SF3">
    <property type="entry name" value="TREHALOSE 6-PHOSPHATE PHOSPHATASE"/>
    <property type="match status" value="1"/>
</dbReference>
<evidence type="ECO:0000256" key="1">
    <source>
        <dbReference type="ARBA" id="ARBA00022801"/>
    </source>
</evidence>
<organism evidence="4 5">
    <name type="scientific">Microlunatus phosphovorus (strain ATCC 700054 / DSM 10555 / JCM 9379 / NBRC 101784 / NCIMB 13414 / VKM Ac-1990 / NM-1)</name>
    <dbReference type="NCBI Taxonomy" id="1032480"/>
    <lineage>
        <taxon>Bacteria</taxon>
        <taxon>Bacillati</taxon>
        <taxon>Actinomycetota</taxon>
        <taxon>Actinomycetes</taxon>
        <taxon>Propionibacteriales</taxon>
        <taxon>Propionibacteriaceae</taxon>
        <taxon>Microlunatus</taxon>
    </lineage>
</organism>
<dbReference type="InterPro" id="IPR023214">
    <property type="entry name" value="HAD_sf"/>
</dbReference>
<evidence type="ECO:0000313" key="5">
    <source>
        <dbReference type="Proteomes" id="UP000007947"/>
    </source>
</evidence>
<sequence length="322" mass="34199">MCLRYDHDSTVRQSAFDLWTNSSGISTLGLDGIHPWRSVRLVFVSDTQPISEAGRAALQVVLAHPDQTMLALDFDGTLAPIVDDPALAHVDPDALSALSRLGSLLGSIVVITGRPVRTAVRLGGFGEAEGLRSMTVLGQYGVERWDADGDHYDLPPAPPGIAQVNEELPGLLAGLGLAGSRIEDKGRAVAVHTRGLADPASAFDRLAEPIRELALRCGLTVEPGKNVWEIRATGIDKGDAMRAIVAEKDAQTVIFAGDDLGDLPAFEAVEQLRTEGIRGLLICSASHEEDALTEHADLVLDGPTGVAAWLHQLADRLTGNYG</sequence>
<dbReference type="NCBIfam" id="TIGR00685">
    <property type="entry name" value="T6PP"/>
    <property type="match status" value="1"/>
</dbReference>
<dbReference type="PANTHER" id="PTHR43768">
    <property type="entry name" value="TREHALOSE 6-PHOSPHATE PHOSPHATASE"/>
    <property type="match status" value="1"/>
</dbReference>
<keyword evidence="3" id="KW-0479">Metal-binding</keyword>
<dbReference type="InterPro" id="IPR044651">
    <property type="entry name" value="OTSB-like"/>
</dbReference>
<accession>F5XMA9</accession>
<evidence type="ECO:0000256" key="2">
    <source>
        <dbReference type="ARBA" id="ARBA00024179"/>
    </source>
</evidence>
<dbReference type="EMBL" id="AP012204">
    <property type="protein sequence ID" value="BAK36366.1"/>
    <property type="molecule type" value="Genomic_DNA"/>
</dbReference>
<dbReference type="SUPFAM" id="SSF56784">
    <property type="entry name" value="HAD-like"/>
    <property type="match status" value="1"/>
</dbReference>
<evidence type="ECO:0000256" key="3">
    <source>
        <dbReference type="RuleBase" id="RU361117"/>
    </source>
</evidence>
<comment type="pathway">
    <text evidence="3">Glycan biosynthesis; trehalose biosynthesis.</text>
</comment>
<dbReference type="InterPro" id="IPR036412">
    <property type="entry name" value="HAD-like_sf"/>
</dbReference>